<feature type="domain" description="EF-hand" evidence="3">
    <location>
        <begin position="56"/>
        <end position="91"/>
    </location>
</feature>
<feature type="region of interest" description="Disordered" evidence="1">
    <location>
        <begin position="222"/>
        <end position="260"/>
    </location>
</feature>
<keyword evidence="5" id="KW-1185">Reference proteome</keyword>
<feature type="compositionally biased region" description="Gly residues" evidence="1">
    <location>
        <begin position="152"/>
        <end position="172"/>
    </location>
</feature>
<accession>A0A248JX65</accession>
<sequence>MKEHPMHRHPARRRTLIRPALLGALALTAACSSHKTFYTVTTPLGQTLGRTTSEDAAKVSLRAWFNRVDTNQDGKLSRDEFQAEADAVFAHYDLNGDGALNVTELEKVRRADRMAMMGRGGPEGGPEGGPHGGPDGGAPGAGPEGAPPDAPPGGGRGPGGMGGGMGGGGRGGVDPIMAADTNLDFRVTRDEFRAYARALFEVIDANHDGQLTIEEIEKVDLSTQEPGGGGRGGGMGGGGMGGGRHGGGRGGMGGGGPGGM</sequence>
<feature type="compositionally biased region" description="Gly residues" evidence="1">
    <location>
        <begin position="226"/>
        <end position="260"/>
    </location>
</feature>
<dbReference type="Proteomes" id="UP000197153">
    <property type="component" value="Chromosome 2"/>
</dbReference>
<evidence type="ECO:0000313" key="4">
    <source>
        <dbReference type="EMBL" id="ASG23116.1"/>
    </source>
</evidence>
<dbReference type="EMBL" id="CP022111">
    <property type="protein sequence ID" value="ASG23116.1"/>
    <property type="molecule type" value="Genomic_DNA"/>
</dbReference>
<feature type="chain" id="PRO_5012467759" description="EF-hand domain-containing protein" evidence="2">
    <location>
        <begin position="30"/>
        <end position="260"/>
    </location>
</feature>
<evidence type="ECO:0000259" key="3">
    <source>
        <dbReference type="PROSITE" id="PS50222"/>
    </source>
</evidence>
<dbReference type="CDD" id="cd00051">
    <property type="entry name" value="EFh"/>
    <property type="match status" value="1"/>
</dbReference>
<feature type="region of interest" description="Disordered" evidence="1">
    <location>
        <begin position="116"/>
        <end position="173"/>
    </location>
</feature>
<dbReference type="KEGG" id="nao:Y958_19890"/>
<dbReference type="SMART" id="SM00054">
    <property type="entry name" value="EFh"/>
    <property type="match status" value="3"/>
</dbReference>
<dbReference type="SUPFAM" id="SSF47473">
    <property type="entry name" value="EF-hand"/>
    <property type="match status" value="1"/>
</dbReference>
<organism evidence="4 5">
    <name type="scientific">Nitrospirillum viridazoti CBAmc</name>
    <dbReference type="NCBI Taxonomy" id="1441467"/>
    <lineage>
        <taxon>Bacteria</taxon>
        <taxon>Pseudomonadati</taxon>
        <taxon>Pseudomonadota</taxon>
        <taxon>Alphaproteobacteria</taxon>
        <taxon>Rhodospirillales</taxon>
        <taxon>Azospirillaceae</taxon>
        <taxon>Nitrospirillum</taxon>
        <taxon>Nitrospirillum viridazoti</taxon>
    </lineage>
</organism>
<reference evidence="4 5" key="1">
    <citation type="submission" date="2017-06" db="EMBL/GenBank/DDBJ databases">
        <title>Complete genome sequence of Nitrospirillum amazonense strain CBAmC, an endophytic nitrogen-fixing and plant growth-promoting bacterium, isolated from sugarcane.</title>
        <authorList>
            <person name="Schwab S."/>
            <person name="dos Santos Teixeira K.R."/>
            <person name="Simoes Araujo J.L."/>
            <person name="Soares Vidal M."/>
            <person name="Borges de Freitas H.R."/>
            <person name="Rivello Crivelaro A.L."/>
            <person name="Bueno de Camargo Nunes A."/>
            <person name="dos Santos C.M."/>
            <person name="Palmeira da Silva Rosa D."/>
            <person name="da Silva Padilha D."/>
            <person name="da Silva E."/>
            <person name="Araujo Terra L."/>
            <person name="Soares Mendes V."/>
            <person name="Farinelli L."/>
            <person name="Magalhaes Cruz L."/>
            <person name="Baldani J.I."/>
        </authorList>
    </citation>
    <scope>NUCLEOTIDE SEQUENCE [LARGE SCALE GENOMIC DNA]</scope>
    <source>
        <strain evidence="4 5">CBAmC</strain>
    </source>
</reference>
<dbReference type="Gene3D" id="1.10.238.10">
    <property type="entry name" value="EF-hand"/>
    <property type="match status" value="3"/>
</dbReference>
<keyword evidence="2" id="KW-0732">Signal</keyword>
<proteinExistence type="predicted"/>
<feature type="domain" description="EF-hand" evidence="3">
    <location>
        <begin position="191"/>
        <end position="226"/>
    </location>
</feature>
<protein>
    <recommendedName>
        <fullName evidence="3">EF-hand domain-containing protein</fullName>
    </recommendedName>
</protein>
<dbReference type="PROSITE" id="PS00018">
    <property type="entry name" value="EF_HAND_1"/>
    <property type="match status" value="3"/>
</dbReference>
<dbReference type="PROSITE" id="PS50222">
    <property type="entry name" value="EF_HAND_2"/>
    <property type="match status" value="2"/>
</dbReference>
<dbReference type="AlphaFoldDB" id="A0A248JX65"/>
<evidence type="ECO:0000256" key="1">
    <source>
        <dbReference type="SAM" id="MobiDB-lite"/>
    </source>
</evidence>
<dbReference type="InterPro" id="IPR011992">
    <property type="entry name" value="EF-hand-dom_pair"/>
</dbReference>
<dbReference type="GO" id="GO:0005509">
    <property type="term" value="F:calcium ion binding"/>
    <property type="evidence" value="ECO:0007669"/>
    <property type="project" value="InterPro"/>
</dbReference>
<evidence type="ECO:0000256" key="2">
    <source>
        <dbReference type="SAM" id="SignalP"/>
    </source>
</evidence>
<gene>
    <name evidence="4" type="ORF">Y958_19890</name>
</gene>
<dbReference type="Pfam" id="PF13202">
    <property type="entry name" value="EF-hand_5"/>
    <property type="match status" value="3"/>
</dbReference>
<name>A0A248JX65_9PROT</name>
<dbReference type="InterPro" id="IPR002048">
    <property type="entry name" value="EF_hand_dom"/>
</dbReference>
<feature type="signal peptide" evidence="2">
    <location>
        <begin position="1"/>
        <end position="29"/>
    </location>
</feature>
<dbReference type="InterPro" id="IPR018247">
    <property type="entry name" value="EF_Hand_1_Ca_BS"/>
</dbReference>
<dbReference type="PROSITE" id="PS51257">
    <property type="entry name" value="PROKAR_LIPOPROTEIN"/>
    <property type="match status" value="1"/>
</dbReference>
<evidence type="ECO:0000313" key="5">
    <source>
        <dbReference type="Proteomes" id="UP000197153"/>
    </source>
</evidence>
<feature type="compositionally biased region" description="Gly residues" evidence="1">
    <location>
        <begin position="118"/>
        <end position="143"/>
    </location>
</feature>